<accession>A0A0A1UJS2</accession>
<protein>
    <submittedName>
        <fullName evidence="1">Uncharacterized protein</fullName>
    </submittedName>
</protein>
<name>A0A0A1UJS2_9AGAM</name>
<evidence type="ECO:0000313" key="1">
    <source>
        <dbReference type="EMBL" id="EUC58488.1"/>
    </source>
</evidence>
<gene>
    <name evidence="1" type="ORF">RSOL_259830</name>
</gene>
<sequence length="89" mass="10292">MKQQATYDELFNVKVSNLWEAGDKHVRPKSTLQNKDAKVKEILQGMERRKFLGMMVTSDAQSYENLESESAEPALPEDMELYHPDEVVF</sequence>
<comment type="caution">
    <text evidence="1">The sequence shown here is derived from an EMBL/GenBank/DDBJ whole genome shotgun (WGS) entry which is preliminary data.</text>
</comment>
<proteinExistence type="predicted"/>
<dbReference type="EMBL" id="JATN01000321">
    <property type="protein sequence ID" value="EUC58488.1"/>
    <property type="molecule type" value="Genomic_DNA"/>
</dbReference>
<organism evidence="1 2">
    <name type="scientific">Rhizoctonia solani AG-3 Rhs1AP</name>
    <dbReference type="NCBI Taxonomy" id="1086054"/>
    <lineage>
        <taxon>Eukaryota</taxon>
        <taxon>Fungi</taxon>
        <taxon>Dikarya</taxon>
        <taxon>Basidiomycota</taxon>
        <taxon>Agaricomycotina</taxon>
        <taxon>Agaricomycetes</taxon>
        <taxon>Cantharellales</taxon>
        <taxon>Ceratobasidiaceae</taxon>
        <taxon>Rhizoctonia</taxon>
    </lineage>
</organism>
<reference evidence="2" key="1">
    <citation type="journal article" date="2014" name="Genome Announc.">
        <title>Draft genome sequence of the plant-pathogenic soil fungus Rhizoctonia solani anastomosis group 3 strain Rhs1AP.</title>
        <authorList>
            <person name="Cubeta M.A."/>
            <person name="Thomas E."/>
            <person name="Dean R.A."/>
            <person name="Jabaji S."/>
            <person name="Neate S.M."/>
            <person name="Tavantzis S."/>
            <person name="Toda T."/>
            <person name="Vilgalys R."/>
            <person name="Bharathan N."/>
            <person name="Fedorova-Abrams N."/>
            <person name="Pakala S.B."/>
            <person name="Pakala S.M."/>
            <person name="Zafar N."/>
            <person name="Joardar V."/>
            <person name="Losada L."/>
            <person name="Nierman W.C."/>
        </authorList>
    </citation>
    <scope>NUCLEOTIDE SEQUENCE [LARGE SCALE GENOMIC DNA]</scope>
    <source>
        <strain evidence="2">AG-3</strain>
    </source>
</reference>
<evidence type="ECO:0000313" key="2">
    <source>
        <dbReference type="Proteomes" id="UP000030108"/>
    </source>
</evidence>
<feature type="non-terminal residue" evidence="1">
    <location>
        <position position="89"/>
    </location>
</feature>
<dbReference type="AlphaFoldDB" id="A0A0A1UJS2"/>
<dbReference type="Proteomes" id="UP000030108">
    <property type="component" value="Unassembled WGS sequence"/>
</dbReference>